<dbReference type="EMBL" id="JMCC02000021">
    <property type="protein sequence ID" value="KIG17717.1"/>
    <property type="molecule type" value="Genomic_DNA"/>
</dbReference>
<organism evidence="1 2">
    <name type="scientific">Enhygromyxa salina</name>
    <dbReference type="NCBI Taxonomy" id="215803"/>
    <lineage>
        <taxon>Bacteria</taxon>
        <taxon>Pseudomonadati</taxon>
        <taxon>Myxococcota</taxon>
        <taxon>Polyangia</taxon>
        <taxon>Nannocystales</taxon>
        <taxon>Nannocystaceae</taxon>
        <taxon>Enhygromyxa</taxon>
    </lineage>
</organism>
<reference evidence="1 2" key="1">
    <citation type="submission" date="2014-12" db="EMBL/GenBank/DDBJ databases">
        <title>Genome assembly of Enhygromyxa salina DSM 15201.</title>
        <authorList>
            <person name="Sharma G."/>
            <person name="Subramanian S."/>
        </authorList>
    </citation>
    <scope>NUCLEOTIDE SEQUENCE [LARGE SCALE GENOMIC DNA]</scope>
    <source>
        <strain evidence="1 2">DSM 15201</strain>
    </source>
</reference>
<comment type="caution">
    <text evidence="1">The sequence shown here is derived from an EMBL/GenBank/DDBJ whole genome shotgun (WGS) entry which is preliminary data.</text>
</comment>
<proteinExistence type="predicted"/>
<dbReference type="AlphaFoldDB" id="A0A0C2DDL3"/>
<accession>A0A0C2DDL3</accession>
<protein>
    <submittedName>
        <fullName evidence="1">Uncharacterized protein</fullName>
    </submittedName>
</protein>
<dbReference type="Proteomes" id="UP000031599">
    <property type="component" value="Unassembled WGS sequence"/>
</dbReference>
<gene>
    <name evidence="1" type="ORF">DB30_02992</name>
</gene>
<sequence>MCDRRPGTVRSLPDVVPKRLPFKTIDYSEREQFVGPKAI</sequence>
<evidence type="ECO:0000313" key="2">
    <source>
        <dbReference type="Proteomes" id="UP000031599"/>
    </source>
</evidence>
<name>A0A0C2DDL3_9BACT</name>
<evidence type="ECO:0000313" key="1">
    <source>
        <dbReference type="EMBL" id="KIG17717.1"/>
    </source>
</evidence>